<name>A0A5C1A807_9BACT</name>
<dbReference type="RefSeq" id="WP_149109271.1">
    <property type="nucleotide sequence ID" value="NZ_CP042425.1"/>
</dbReference>
<dbReference type="Pfam" id="PF13629">
    <property type="entry name" value="T2SS-T3SS_pil_N"/>
    <property type="match status" value="1"/>
</dbReference>
<dbReference type="KEGG" id="lrs:PX52LOC_01265"/>
<organism evidence="4 5">
    <name type="scientific">Limnoglobus roseus</name>
    <dbReference type="NCBI Taxonomy" id="2598579"/>
    <lineage>
        <taxon>Bacteria</taxon>
        <taxon>Pseudomonadati</taxon>
        <taxon>Planctomycetota</taxon>
        <taxon>Planctomycetia</taxon>
        <taxon>Gemmatales</taxon>
        <taxon>Gemmataceae</taxon>
        <taxon>Limnoglobus</taxon>
    </lineage>
</organism>
<sequence>MGPAEPNGLQDDRQRKRPLTRAMLAVPVVMGLFAVTWSGNPSPAQNPAAPMPPAVVPTTPAPAPSINPVLSSPLLSPTPKTIGTTPVISAESKQKQGKHVAKLIDPELTLDLVSGQTRVMVLKNTPFRVQAGDERYMTLSVINTKELILQGKDVGTTVLNIWFGDKDDPAKQETLTYLVRIYPDPEAKERLEKSYKQLEDDINKHFKDTSVRLKLLGDKLVVSGRVRDAQQGLQVLQIIRANFAGQGGGGSGNRPGLGGATNAGASSTAAQATQIPFGETVAIDPITGLASPTAENYITTAGNNNIINLLEVAGEQQVALRVIVAEVSRAAARSIGLNFSVTNKQGVTVFSNNNGSTSAGGGGIGNGNGFGGGNGINGGGGLGGALSGTAANITAVFDGGNIPVALTALRTLSYAKSLAEPTLVTLNGQTANFLAGGQFPVPIVTGLGNNNGLQGVSFVPFGVQLSFTPFITDRDRIRLQLSANVSTRDVSVGTSIGGSSVSGLNSRSVNTVVELRQGETLAVAGLIESNQGADASRTPLLGDVPFFTPFTSNRQSAGEKELVIFITPELVRPLEVGECPPIPGADIVEPTDIEFYLLNRLEGRVGPYRSVIRTDWGRIRQFEKVERAMLCGPSGYCPAP</sequence>
<dbReference type="PANTHER" id="PTHR30332">
    <property type="entry name" value="PROBABLE GENERAL SECRETION PATHWAY PROTEIN D"/>
    <property type="match status" value="1"/>
</dbReference>
<dbReference type="InterPro" id="IPR032789">
    <property type="entry name" value="T2SS-T3SS_pil_N"/>
</dbReference>
<dbReference type="AlphaFoldDB" id="A0A5C1A807"/>
<dbReference type="InterPro" id="IPR004846">
    <property type="entry name" value="T2SS/T3SS_dom"/>
</dbReference>
<accession>A0A5C1A807</accession>
<comment type="similarity">
    <text evidence="1">Belongs to the bacterial secretin family.</text>
</comment>
<dbReference type="Pfam" id="PF00263">
    <property type="entry name" value="Secretin"/>
    <property type="match status" value="1"/>
</dbReference>
<evidence type="ECO:0000313" key="4">
    <source>
        <dbReference type="EMBL" id="QEL14377.1"/>
    </source>
</evidence>
<evidence type="ECO:0000313" key="5">
    <source>
        <dbReference type="Proteomes" id="UP000324974"/>
    </source>
</evidence>
<reference evidence="5" key="1">
    <citation type="submission" date="2019-08" db="EMBL/GenBank/DDBJ databases">
        <title>Limnoglobus roseus gen. nov., sp. nov., a novel freshwater planctomycete with a giant genome from the family Gemmataceae.</title>
        <authorList>
            <person name="Kulichevskaya I.S."/>
            <person name="Naumoff D.G."/>
            <person name="Miroshnikov K."/>
            <person name="Ivanova A."/>
            <person name="Philippov D.A."/>
            <person name="Hakobyan A."/>
            <person name="Rijpstra I.C."/>
            <person name="Sinninghe Damste J.S."/>
            <person name="Liesack W."/>
            <person name="Dedysh S.N."/>
        </authorList>
    </citation>
    <scope>NUCLEOTIDE SEQUENCE [LARGE SCALE GENOMIC DNA]</scope>
    <source>
        <strain evidence="5">PX52</strain>
    </source>
</reference>
<gene>
    <name evidence="4" type="ORF">PX52LOC_01265</name>
</gene>
<dbReference type="PRINTS" id="PR01032">
    <property type="entry name" value="PHAGEIV"/>
</dbReference>
<dbReference type="GO" id="GO:0009306">
    <property type="term" value="P:protein secretion"/>
    <property type="evidence" value="ECO:0007669"/>
    <property type="project" value="InterPro"/>
</dbReference>
<dbReference type="Proteomes" id="UP000324974">
    <property type="component" value="Chromosome"/>
</dbReference>
<keyword evidence="5" id="KW-1185">Reference proteome</keyword>
<evidence type="ECO:0000256" key="1">
    <source>
        <dbReference type="RuleBase" id="RU004003"/>
    </source>
</evidence>
<feature type="domain" description="Type II/III secretion system secretin-like" evidence="2">
    <location>
        <begin position="408"/>
        <end position="572"/>
    </location>
</feature>
<dbReference type="InterPro" id="IPR050810">
    <property type="entry name" value="Bact_Secretion_Sys_Channel"/>
</dbReference>
<proteinExistence type="inferred from homology"/>
<feature type="domain" description="Pilus formation protein N-terminal" evidence="3">
    <location>
        <begin position="109"/>
        <end position="168"/>
    </location>
</feature>
<evidence type="ECO:0000259" key="3">
    <source>
        <dbReference type="Pfam" id="PF13629"/>
    </source>
</evidence>
<dbReference type="PRINTS" id="PR00811">
    <property type="entry name" value="BCTERIALGSPD"/>
</dbReference>
<dbReference type="OrthoDB" id="9775455at2"/>
<dbReference type="PANTHER" id="PTHR30332:SF17">
    <property type="entry name" value="TYPE IV PILIATION SYSTEM PROTEIN DR_0774-RELATED"/>
    <property type="match status" value="1"/>
</dbReference>
<dbReference type="InterPro" id="IPR001775">
    <property type="entry name" value="GspD/PilQ"/>
</dbReference>
<evidence type="ECO:0000259" key="2">
    <source>
        <dbReference type="Pfam" id="PF00263"/>
    </source>
</evidence>
<dbReference type="EMBL" id="CP042425">
    <property type="protein sequence ID" value="QEL14377.1"/>
    <property type="molecule type" value="Genomic_DNA"/>
</dbReference>
<protein>
    <submittedName>
        <fullName evidence="4">Secretion system protein</fullName>
    </submittedName>
</protein>
<dbReference type="GO" id="GO:0015627">
    <property type="term" value="C:type II protein secretion system complex"/>
    <property type="evidence" value="ECO:0007669"/>
    <property type="project" value="TreeGrafter"/>
</dbReference>